<dbReference type="Pfam" id="PF03169">
    <property type="entry name" value="OPT"/>
    <property type="match status" value="1"/>
</dbReference>
<feature type="transmembrane region" description="Helical" evidence="9">
    <location>
        <begin position="122"/>
        <end position="141"/>
    </location>
</feature>
<keyword evidence="6" id="KW-0653">Protein transport</keyword>
<organism evidence="10 11">
    <name type="scientific">Linnemannia exigua</name>
    <dbReference type="NCBI Taxonomy" id="604196"/>
    <lineage>
        <taxon>Eukaryota</taxon>
        <taxon>Fungi</taxon>
        <taxon>Fungi incertae sedis</taxon>
        <taxon>Mucoromycota</taxon>
        <taxon>Mortierellomycotina</taxon>
        <taxon>Mortierellomycetes</taxon>
        <taxon>Mortierellales</taxon>
        <taxon>Mortierellaceae</taxon>
        <taxon>Linnemannia</taxon>
    </lineage>
</organism>
<evidence type="ECO:0000256" key="9">
    <source>
        <dbReference type="SAM" id="Phobius"/>
    </source>
</evidence>
<evidence type="ECO:0000256" key="1">
    <source>
        <dbReference type="ARBA" id="ARBA00004141"/>
    </source>
</evidence>
<dbReference type="EMBL" id="JAAAIL010003371">
    <property type="protein sequence ID" value="KAG0250930.1"/>
    <property type="molecule type" value="Genomic_DNA"/>
</dbReference>
<evidence type="ECO:0000256" key="5">
    <source>
        <dbReference type="ARBA" id="ARBA00022856"/>
    </source>
</evidence>
<comment type="similarity">
    <text evidence="2">Belongs to the oligopeptide OPT transporter family.</text>
</comment>
<dbReference type="InterPro" id="IPR004813">
    <property type="entry name" value="OPT"/>
</dbReference>
<evidence type="ECO:0000313" key="11">
    <source>
        <dbReference type="Proteomes" id="UP001194580"/>
    </source>
</evidence>
<gene>
    <name evidence="10" type="ORF">BGZ95_007044</name>
</gene>
<evidence type="ECO:0000256" key="4">
    <source>
        <dbReference type="ARBA" id="ARBA00022692"/>
    </source>
</evidence>
<evidence type="ECO:0000256" key="3">
    <source>
        <dbReference type="ARBA" id="ARBA00022448"/>
    </source>
</evidence>
<feature type="non-terminal residue" evidence="10">
    <location>
        <position position="178"/>
    </location>
</feature>
<keyword evidence="11" id="KW-1185">Reference proteome</keyword>
<evidence type="ECO:0008006" key="12">
    <source>
        <dbReference type="Google" id="ProtNLM"/>
    </source>
</evidence>
<dbReference type="Proteomes" id="UP001194580">
    <property type="component" value="Unassembled WGS sequence"/>
</dbReference>
<protein>
    <recommendedName>
        <fullName evidence="12">Oligopeptide transporter</fullName>
    </recommendedName>
</protein>
<reference evidence="10" key="1">
    <citation type="journal article" date="2020" name="Fungal Divers.">
        <title>Resolving the Mortierellaceae phylogeny through synthesis of multi-gene phylogenetics and phylogenomics.</title>
        <authorList>
            <person name="Vandepol N."/>
            <person name="Liber J."/>
            <person name="Desiro A."/>
            <person name="Na H."/>
            <person name="Kennedy M."/>
            <person name="Barry K."/>
            <person name="Grigoriev I.V."/>
            <person name="Miller A.N."/>
            <person name="O'Donnell K."/>
            <person name="Stajich J.E."/>
            <person name="Bonito G."/>
        </authorList>
    </citation>
    <scope>NUCLEOTIDE SEQUENCE</scope>
    <source>
        <strain evidence="10">NRRL 28262</strain>
    </source>
</reference>
<name>A0AAD4H0T9_9FUNG</name>
<dbReference type="GO" id="GO:0016020">
    <property type="term" value="C:membrane"/>
    <property type="evidence" value="ECO:0007669"/>
    <property type="project" value="UniProtKB-SubCell"/>
</dbReference>
<dbReference type="GO" id="GO:0035673">
    <property type="term" value="F:oligopeptide transmembrane transporter activity"/>
    <property type="evidence" value="ECO:0007669"/>
    <property type="project" value="InterPro"/>
</dbReference>
<feature type="transmembrane region" description="Helical" evidence="9">
    <location>
        <begin position="153"/>
        <end position="174"/>
    </location>
</feature>
<accession>A0AAD4H0T9</accession>
<proteinExistence type="inferred from homology"/>
<evidence type="ECO:0000256" key="6">
    <source>
        <dbReference type="ARBA" id="ARBA00022927"/>
    </source>
</evidence>
<comment type="subcellular location">
    <subcellularLocation>
        <location evidence="1">Membrane</location>
        <topology evidence="1">Multi-pass membrane protein</topology>
    </subcellularLocation>
</comment>
<keyword evidence="5" id="KW-0571">Peptide transport</keyword>
<feature type="transmembrane region" description="Helical" evidence="9">
    <location>
        <begin position="56"/>
        <end position="76"/>
    </location>
</feature>
<sequence>MTDHKQEYTAEKEFIDDKHDIEHASVILEEEENSPIAEVAAIVSNKDDPTLPVMTFRYYFMAILFSCILSFCNQFFWFRTNPLTLTTLVVQLVSYPLGRFMASVLPAGPLNPGPFNIKEHVLVALTANCAGSIAYAVDITVIQKLFYDQYYGFLANLLLIFCTQMLGYGMAGVLRKYL</sequence>
<keyword evidence="3" id="KW-0813">Transport</keyword>
<keyword evidence="8 9" id="KW-0472">Membrane</keyword>
<keyword evidence="4 9" id="KW-0812">Transmembrane</keyword>
<dbReference type="GO" id="GO:0015031">
    <property type="term" value="P:protein transport"/>
    <property type="evidence" value="ECO:0007669"/>
    <property type="project" value="UniProtKB-KW"/>
</dbReference>
<evidence type="ECO:0000256" key="7">
    <source>
        <dbReference type="ARBA" id="ARBA00022989"/>
    </source>
</evidence>
<evidence type="ECO:0000313" key="10">
    <source>
        <dbReference type="EMBL" id="KAG0250930.1"/>
    </source>
</evidence>
<comment type="caution">
    <text evidence="10">The sequence shown here is derived from an EMBL/GenBank/DDBJ whole genome shotgun (WGS) entry which is preliminary data.</text>
</comment>
<dbReference type="AlphaFoldDB" id="A0AAD4H0T9"/>
<evidence type="ECO:0000256" key="8">
    <source>
        <dbReference type="ARBA" id="ARBA00023136"/>
    </source>
</evidence>
<evidence type="ECO:0000256" key="2">
    <source>
        <dbReference type="ARBA" id="ARBA00008807"/>
    </source>
</evidence>
<dbReference type="PANTHER" id="PTHR22601">
    <property type="entry name" value="ISP4 LIKE PROTEIN"/>
    <property type="match status" value="1"/>
</dbReference>
<keyword evidence="7 9" id="KW-1133">Transmembrane helix</keyword>
<feature type="transmembrane region" description="Helical" evidence="9">
    <location>
        <begin position="83"/>
        <end position="102"/>
    </location>
</feature>
<dbReference type="NCBIfam" id="TIGR00728">
    <property type="entry name" value="OPT_sfam"/>
    <property type="match status" value="1"/>
</dbReference>
<dbReference type="InterPro" id="IPR004648">
    <property type="entry name" value="Oligpept_transpt"/>
</dbReference>